<reference evidence="2" key="1">
    <citation type="submission" date="2014-11" db="EMBL/GenBank/DDBJ databases">
        <authorList>
            <person name="Otto D Thomas"/>
            <person name="Naeem Raeece"/>
        </authorList>
    </citation>
    <scope>NUCLEOTIDE SEQUENCE</scope>
</reference>
<evidence type="ECO:0000313" key="2">
    <source>
        <dbReference type="EMBL" id="CEM43284.1"/>
    </source>
</evidence>
<evidence type="ECO:0000256" key="1">
    <source>
        <dbReference type="SAM" id="MobiDB-lite"/>
    </source>
</evidence>
<name>A0A0G4HGW2_9ALVE</name>
<accession>A0A0G4HGW2</accession>
<proteinExistence type="predicted"/>
<feature type="compositionally biased region" description="Low complexity" evidence="1">
    <location>
        <begin position="137"/>
        <end position="152"/>
    </location>
</feature>
<dbReference type="VEuPathDB" id="CryptoDB:Cvel_6783"/>
<dbReference type="EMBL" id="CDMZ01002651">
    <property type="protein sequence ID" value="CEM43284.1"/>
    <property type="molecule type" value="Genomic_DNA"/>
</dbReference>
<organism evidence="2">
    <name type="scientific">Chromera velia CCMP2878</name>
    <dbReference type="NCBI Taxonomy" id="1169474"/>
    <lineage>
        <taxon>Eukaryota</taxon>
        <taxon>Sar</taxon>
        <taxon>Alveolata</taxon>
        <taxon>Colpodellida</taxon>
        <taxon>Chromeraceae</taxon>
        <taxon>Chromera</taxon>
    </lineage>
</organism>
<feature type="region of interest" description="Disordered" evidence="1">
    <location>
        <begin position="119"/>
        <end position="178"/>
    </location>
</feature>
<protein>
    <submittedName>
        <fullName evidence="2">Uncharacterized protein</fullName>
    </submittedName>
</protein>
<sequence>MTEGRVSSVSGLLSLQCAGGDYLFCDFAPLPDDWEPTKHVGEMLKPQRDHLGNVNDPDMWRLKIAMIRLLQKKPQVLDRGSIVEVLQILGASPDQIAQAQEGPAGEAVPLGDVMPAEGIAPMAAPPVPQAPPGRTRSSAAAVSASAAASAPSRIPRADAQPRQFSKFTDSQSISQSSV</sequence>
<gene>
    <name evidence="2" type="ORF">Cvel_6783</name>
</gene>
<feature type="compositionally biased region" description="Polar residues" evidence="1">
    <location>
        <begin position="162"/>
        <end position="178"/>
    </location>
</feature>
<dbReference type="AlphaFoldDB" id="A0A0G4HGW2"/>